<dbReference type="GeneID" id="100762386"/>
<gene>
    <name evidence="3" type="primary">Spata33</name>
</gene>
<dbReference type="PANTHER" id="PTHR38649">
    <property type="entry name" value="SPERMATOGENESIS-ASSOCIATED PROTEIN 33"/>
    <property type="match status" value="1"/>
</dbReference>
<dbReference type="Proteomes" id="UP001108280">
    <property type="component" value="Chromosome 3"/>
</dbReference>
<evidence type="ECO:0000313" key="2">
    <source>
        <dbReference type="Proteomes" id="UP001108280"/>
    </source>
</evidence>
<sequence length="120" mass="13441">MGLSRSKPREKKVEEPKKSPTNFVAKSKDKVMETKQPDKEALNQPAENLLFGAGIAKHSKPSSSSEGRRPEETCHVKASGMGPIPKTLMTQETNLILNKSRSRRKVSLRRSSSLEPQMRR</sequence>
<keyword evidence="2" id="KW-1185">Reference proteome</keyword>
<feature type="compositionally biased region" description="Basic and acidic residues" evidence="1">
    <location>
        <begin position="26"/>
        <end position="41"/>
    </location>
</feature>
<reference evidence="2" key="1">
    <citation type="journal article" date="2018" name="Biotechnol. Bioeng.">
        <title>A reference genome of the Chinese hamster based on a hybrid assembly strategy.</title>
        <authorList>
            <person name="Rupp O."/>
            <person name="MacDonald M.L."/>
            <person name="Li S."/>
            <person name="Dhiman H."/>
            <person name="Polson S."/>
            <person name="Griep S."/>
            <person name="Heffner K."/>
            <person name="Hernandez I."/>
            <person name="Brinkrolf K."/>
            <person name="Jadhav V."/>
            <person name="Samoudi M."/>
            <person name="Hao H."/>
            <person name="Kingham B."/>
            <person name="Goesmann A."/>
            <person name="Betenbaugh M.J."/>
            <person name="Lewis N.E."/>
            <person name="Borth N."/>
            <person name="Lee K.H."/>
        </authorList>
    </citation>
    <scope>NUCLEOTIDE SEQUENCE [LARGE SCALE GENOMIC DNA]</scope>
    <source>
        <strain evidence="2">17A/GY</strain>
    </source>
</reference>
<dbReference type="PANTHER" id="PTHR38649:SF1">
    <property type="entry name" value="SPERMATOGENESIS-ASSOCIATED PROTEIN 33"/>
    <property type="match status" value="1"/>
</dbReference>
<dbReference type="RefSeq" id="XP_035293217.1">
    <property type="nucleotide sequence ID" value="XM_035437326.1"/>
</dbReference>
<proteinExistence type="predicted"/>
<evidence type="ECO:0000256" key="1">
    <source>
        <dbReference type="SAM" id="MobiDB-lite"/>
    </source>
</evidence>
<dbReference type="CTD" id="124045"/>
<dbReference type="GO" id="GO:0005737">
    <property type="term" value="C:cytoplasm"/>
    <property type="evidence" value="ECO:0007669"/>
    <property type="project" value="TreeGrafter"/>
</dbReference>
<feature type="compositionally biased region" description="Basic and acidic residues" evidence="1">
    <location>
        <begin position="66"/>
        <end position="75"/>
    </location>
</feature>
<accession>A0A9J7GUG8</accession>
<feature type="compositionally biased region" description="Basic residues" evidence="1">
    <location>
        <begin position="1"/>
        <end position="10"/>
    </location>
</feature>
<reference evidence="2" key="2">
    <citation type="journal article" date="2020" name="Biotechnol. Bioeng.">
        <title>Chromosome-scale scaffolds for the Chinese hamster reference genome assembly to facilitate the study of the CHO epigenome.</title>
        <authorList>
            <person name="Hilliard W."/>
            <person name="MacDonald M."/>
            <person name="Lee K.H."/>
        </authorList>
    </citation>
    <scope>NUCLEOTIDE SEQUENCE [LARGE SCALE GENOMIC DNA]</scope>
    <source>
        <strain evidence="2">17A/GY</strain>
    </source>
</reference>
<dbReference type="AlphaFoldDB" id="A0A9J7GUG8"/>
<feature type="region of interest" description="Disordered" evidence="1">
    <location>
        <begin position="1"/>
        <end position="120"/>
    </location>
</feature>
<name>A0A9J7GUG8_CRIGR</name>
<evidence type="ECO:0000313" key="3">
    <source>
        <dbReference type="RefSeq" id="XP_035298637.1"/>
    </source>
</evidence>
<feature type="compositionally biased region" description="Polar residues" evidence="1">
    <location>
        <begin position="88"/>
        <end position="97"/>
    </location>
</feature>
<reference evidence="3" key="3">
    <citation type="submission" date="2025-08" db="UniProtKB">
        <authorList>
            <consortium name="RefSeq"/>
        </authorList>
    </citation>
    <scope>IDENTIFICATION</scope>
    <source>
        <strain evidence="3">17A/GY</strain>
        <tissue evidence="3">Liver</tissue>
    </source>
</reference>
<protein>
    <submittedName>
        <fullName evidence="3">Spermatogenesis-associated protein 33 isoform X2</fullName>
    </submittedName>
</protein>
<organism evidence="2 3">
    <name type="scientific">Cricetulus griseus</name>
    <name type="common">Chinese hamster</name>
    <name type="synonym">Cricetulus barabensis griseus</name>
    <dbReference type="NCBI Taxonomy" id="10029"/>
    <lineage>
        <taxon>Eukaryota</taxon>
        <taxon>Metazoa</taxon>
        <taxon>Chordata</taxon>
        <taxon>Craniata</taxon>
        <taxon>Vertebrata</taxon>
        <taxon>Euteleostomi</taxon>
        <taxon>Mammalia</taxon>
        <taxon>Eutheria</taxon>
        <taxon>Euarchontoglires</taxon>
        <taxon>Glires</taxon>
        <taxon>Rodentia</taxon>
        <taxon>Myomorpha</taxon>
        <taxon>Muroidea</taxon>
        <taxon>Cricetidae</taxon>
        <taxon>Cricetinae</taxon>
        <taxon>Cricetulus</taxon>
    </lineage>
</organism>
<dbReference type="RefSeq" id="XP_035298637.1">
    <property type="nucleotide sequence ID" value="XM_035442746.1"/>
</dbReference>
<dbReference type="InterPro" id="IPR027930">
    <property type="entry name" value="DUF4609"/>
</dbReference>
<dbReference type="GO" id="GO:0005634">
    <property type="term" value="C:nucleus"/>
    <property type="evidence" value="ECO:0007669"/>
    <property type="project" value="TreeGrafter"/>
</dbReference>